<gene>
    <name evidence="2" type="ORF">C475_14538</name>
</gene>
<feature type="compositionally biased region" description="Low complexity" evidence="1">
    <location>
        <begin position="106"/>
        <end position="121"/>
    </location>
</feature>
<dbReference type="EMBL" id="AOIU01000033">
    <property type="protein sequence ID" value="ELZ23499.1"/>
    <property type="molecule type" value="Genomic_DNA"/>
</dbReference>
<dbReference type="STRING" id="797114.C475_14538"/>
<organism evidence="2 3">
    <name type="scientific">Halosimplex carlsbadense 2-9-1</name>
    <dbReference type="NCBI Taxonomy" id="797114"/>
    <lineage>
        <taxon>Archaea</taxon>
        <taxon>Methanobacteriati</taxon>
        <taxon>Methanobacteriota</taxon>
        <taxon>Stenosarchaea group</taxon>
        <taxon>Halobacteria</taxon>
        <taxon>Halobacteriales</taxon>
        <taxon>Haloarculaceae</taxon>
        <taxon>Halosimplex</taxon>
    </lineage>
</organism>
<reference evidence="2 3" key="1">
    <citation type="journal article" date="2014" name="PLoS Genet.">
        <title>Phylogenetically driven sequencing of extremely halophilic archaea reveals strategies for static and dynamic osmo-response.</title>
        <authorList>
            <person name="Becker E.A."/>
            <person name="Seitzer P.M."/>
            <person name="Tritt A."/>
            <person name="Larsen D."/>
            <person name="Krusor M."/>
            <person name="Yao A.I."/>
            <person name="Wu D."/>
            <person name="Madern D."/>
            <person name="Eisen J.A."/>
            <person name="Darling A.E."/>
            <person name="Facciotti M.T."/>
        </authorList>
    </citation>
    <scope>NUCLEOTIDE SEQUENCE [LARGE SCALE GENOMIC DNA]</scope>
    <source>
        <strain evidence="2 3">2-9-1</strain>
    </source>
</reference>
<feature type="region of interest" description="Disordered" evidence="1">
    <location>
        <begin position="97"/>
        <end position="121"/>
    </location>
</feature>
<evidence type="ECO:0000256" key="1">
    <source>
        <dbReference type="SAM" id="MobiDB-lite"/>
    </source>
</evidence>
<comment type="caution">
    <text evidence="2">The sequence shown here is derived from an EMBL/GenBank/DDBJ whole genome shotgun (WGS) entry which is preliminary data.</text>
</comment>
<dbReference type="Proteomes" id="UP000011626">
    <property type="component" value="Unassembled WGS sequence"/>
</dbReference>
<protein>
    <submittedName>
        <fullName evidence="2">Uncharacterized protein</fullName>
    </submittedName>
</protein>
<name>M0CNS8_9EURY</name>
<evidence type="ECO:0000313" key="3">
    <source>
        <dbReference type="Proteomes" id="UP000011626"/>
    </source>
</evidence>
<dbReference type="AlphaFoldDB" id="M0CNS8"/>
<proteinExistence type="predicted"/>
<dbReference type="eggNOG" id="ENOG502N5S9">
    <property type="taxonomic scope" value="Archaea"/>
</dbReference>
<accession>M0CNS8</accession>
<sequence length="489" mass="50769">MFVAIMVATATPAAAASPALNFSDDKTPNPTIVEDELTIHEHDRGQMGDALEYYDDSGEVTSLNASVNSSQTTPVGVRFDKVDAEAFAQFPRVDSEGDNAATWTKASDWSTSSGASSSVSVSEADADGVEKVTVDASVASTETATATFGANVSLDSDPNKRVLTFGGNVDELTTDATVDVRVVDGDGDYRSANISASELASDETVIANGTGTGFVFQERISNLPLGGTGDGALDSIQQIDVVASESDAEVTISWLDADRKGEVDLAEIERDTDDDGDLETTTVTNIYEGGVTNITGLSTLGDTFDTASINDLSVYDVSYELADLTDESEYSVNFSSADAYSYPEKLELYGDLSVPTAIDISHGDLTLEFDQGLINERYAVLEVGSGVDSSTDFGNVSDSAMTDMTGSLMGDDTTAELVSSATADTNYRIHAVALLQTEEVDDVQGSAGGMGPTGSGGGGFFSNVWGQIIGVAAAVGGAFGISRYFGGGS</sequence>
<evidence type="ECO:0000313" key="2">
    <source>
        <dbReference type="EMBL" id="ELZ23499.1"/>
    </source>
</evidence>
<keyword evidence="3" id="KW-1185">Reference proteome</keyword>